<evidence type="ECO:0000313" key="2">
    <source>
        <dbReference type="EMBL" id="GET35782.1"/>
    </source>
</evidence>
<dbReference type="InterPro" id="IPR029016">
    <property type="entry name" value="GAF-like_dom_sf"/>
</dbReference>
<reference evidence="2" key="1">
    <citation type="submission" date="2019-10" db="EMBL/GenBank/DDBJ databases">
        <title>Draft genome sequece of Microseira wollei NIES-4236.</title>
        <authorList>
            <person name="Yamaguchi H."/>
            <person name="Suzuki S."/>
            <person name="Kawachi M."/>
        </authorList>
    </citation>
    <scope>NUCLEOTIDE SEQUENCE</scope>
    <source>
        <strain evidence="2">NIES-4236</strain>
    </source>
</reference>
<name>A0AAV3X6E6_9CYAN</name>
<dbReference type="SUPFAM" id="SSF55781">
    <property type="entry name" value="GAF domain-like"/>
    <property type="match status" value="1"/>
</dbReference>
<gene>
    <name evidence="2" type="ORF">MiSe_05280</name>
</gene>
<accession>A0AAV3X6E6</accession>
<dbReference type="Proteomes" id="UP001050975">
    <property type="component" value="Unassembled WGS sequence"/>
</dbReference>
<organism evidence="2 3">
    <name type="scientific">Microseira wollei NIES-4236</name>
    <dbReference type="NCBI Taxonomy" id="2530354"/>
    <lineage>
        <taxon>Bacteria</taxon>
        <taxon>Bacillati</taxon>
        <taxon>Cyanobacteriota</taxon>
        <taxon>Cyanophyceae</taxon>
        <taxon>Oscillatoriophycideae</taxon>
        <taxon>Aerosakkonematales</taxon>
        <taxon>Aerosakkonemataceae</taxon>
        <taxon>Microseira</taxon>
    </lineage>
</organism>
<proteinExistence type="predicted"/>
<evidence type="ECO:0000313" key="3">
    <source>
        <dbReference type="Proteomes" id="UP001050975"/>
    </source>
</evidence>
<keyword evidence="3" id="KW-1185">Reference proteome</keyword>
<dbReference type="EMBL" id="BLAY01000004">
    <property type="protein sequence ID" value="GET35782.1"/>
    <property type="molecule type" value="Genomic_DNA"/>
</dbReference>
<protein>
    <submittedName>
        <fullName evidence="2">Uncharacterized protein</fullName>
    </submittedName>
</protein>
<sequence>MEERTWSEGEVELLLAVGNQLAIALDQAELYKEAASTSAKIATNPVGIATNPSSTNSKRKNLQLGAASSRSCS</sequence>
<feature type="region of interest" description="Disordered" evidence="1">
    <location>
        <begin position="45"/>
        <end position="73"/>
    </location>
</feature>
<dbReference type="Gene3D" id="3.30.450.40">
    <property type="match status" value="1"/>
</dbReference>
<dbReference type="AlphaFoldDB" id="A0AAV3X6E6"/>
<evidence type="ECO:0000256" key="1">
    <source>
        <dbReference type="SAM" id="MobiDB-lite"/>
    </source>
</evidence>
<comment type="caution">
    <text evidence="2">The sequence shown here is derived from an EMBL/GenBank/DDBJ whole genome shotgun (WGS) entry which is preliminary data.</text>
</comment>